<dbReference type="EMBL" id="GDQN01000888">
    <property type="protein sequence ID" value="JAT90166.1"/>
    <property type="molecule type" value="Transcribed_RNA"/>
</dbReference>
<protein>
    <submittedName>
        <fullName evidence="1">Uncharacterized protein</fullName>
    </submittedName>
</protein>
<evidence type="ECO:0000313" key="1">
    <source>
        <dbReference type="EMBL" id="JAT90166.1"/>
    </source>
</evidence>
<dbReference type="PANTHER" id="PTHR16071">
    <property type="entry name" value="CHROMOSOME 1 OPEN READING FRAME 112"/>
    <property type="match status" value="1"/>
</dbReference>
<dbReference type="InterPro" id="IPR027902">
    <property type="entry name" value="DUF4487"/>
</dbReference>
<organism evidence="1">
    <name type="scientific">Pectinophora gossypiella</name>
    <name type="common">Cotton pink bollworm</name>
    <name type="synonym">Depressaria gossypiella</name>
    <dbReference type="NCBI Taxonomy" id="13191"/>
    <lineage>
        <taxon>Eukaryota</taxon>
        <taxon>Metazoa</taxon>
        <taxon>Ecdysozoa</taxon>
        <taxon>Arthropoda</taxon>
        <taxon>Hexapoda</taxon>
        <taxon>Insecta</taxon>
        <taxon>Pterygota</taxon>
        <taxon>Neoptera</taxon>
        <taxon>Endopterygota</taxon>
        <taxon>Lepidoptera</taxon>
        <taxon>Glossata</taxon>
        <taxon>Ditrysia</taxon>
        <taxon>Gelechioidea</taxon>
        <taxon>Gelechiidae</taxon>
        <taxon>Apatetrinae</taxon>
        <taxon>Pectinophora</taxon>
    </lineage>
</organism>
<reference evidence="1" key="1">
    <citation type="submission" date="2015-09" db="EMBL/GenBank/DDBJ databases">
        <title>De novo assembly of Pectinophora gossypiella (Pink Bollworm) gut transcriptome.</title>
        <authorList>
            <person name="Tassone E.E."/>
        </authorList>
    </citation>
    <scope>NUCLEOTIDE SEQUENCE</scope>
</reference>
<feature type="non-terminal residue" evidence="1">
    <location>
        <position position="1"/>
    </location>
</feature>
<name>A0A1E1WTK2_PECGO</name>
<proteinExistence type="predicted"/>
<accession>A0A1E1WTK2</accession>
<dbReference type="OrthoDB" id="6088000at2759"/>
<sequence>LMDQHIYQNCTKILCSMVEKNIKTALEVQQQEKVILRSLKVGNFTMKILIKVHNIFKHATEKNYNYIVELLLYIYLNNPSYLTFICEKSPQFINLVKSNVLNPSDALLKEMLMEEKFVNHLHNIDLNGLENKDNLLGYVIFIMSAIKSGLQENNTRYNKYKIIDCVFRWLPYGHIWFNMGLKFEAIGEVKCNSFGLYEQLLTHMFVLACTCDSEEINHLQQKIYESILSANCYSALFSSNLLELLVRSSSRSFLMGQISSLTTTYQKLENYQLFADSPQYVHIRYTLRSLYKYLHTEHKIRMYNNQLICDEKNFGLWSAIGIKSLPEELQSRVEEQIVETLKNKLHKVLNSGVQSPDEIESLVKIMNVCATCSLIDHTDTLEDYVIKAWTKMCPNNSKFLLPNGALVMGCVWYLNYIEALVSLTIAMKCILATGANMIKVHHVVSSMIQEGNTEVKLVLIKLFFTMMLTPVCDENKRAVDTLLLSTFKSLFEQNDIVVKNRFFSALRKHISDKNIERIISKVVNENSTLQKTWQTYTKRGTLNENVDLKTQLIGTIDFKYRHKCLESVCMESSDSECVTNKANSSNFDFADIDTLFEAESDSEPACKKVKLDTSDVEEIIARLENDASQLSQVKENVFTRDYKDRVIGVCEMLRNIID</sequence>
<dbReference type="PANTHER" id="PTHR16071:SF2">
    <property type="entry name" value="FIGNL1-INTERACTING REGULATOR OF RECOMBINATION AND MITOSIS"/>
    <property type="match status" value="1"/>
</dbReference>
<dbReference type="AlphaFoldDB" id="A0A1E1WTK2"/>
<gene>
    <name evidence="1" type="ORF">g.6949</name>
</gene>